<dbReference type="InterPro" id="IPR031330">
    <property type="entry name" value="Gly_Hdrlase_35_cat"/>
</dbReference>
<keyword evidence="8 11" id="KW-0378">Hydrolase</keyword>
<evidence type="ECO:0000256" key="3">
    <source>
        <dbReference type="ARBA" id="ARBA00009809"/>
    </source>
</evidence>
<keyword evidence="7 13" id="KW-0732">Signal</keyword>
<dbReference type="PRINTS" id="PR00742">
    <property type="entry name" value="GLHYDRLASE35"/>
</dbReference>
<comment type="subcellular location">
    <subcellularLocation>
        <location evidence="2">Secreted</location>
        <location evidence="2">Extracellular space</location>
        <location evidence="2">Apoplast</location>
    </subcellularLocation>
</comment>
<organism evidence="15 16">
    <name type="scientific">Castilleja foliolosa</name>
    <dbReference type="NCBI Taxonomy" id="1961234"/>
    <lineage>
        <taxon>Eukaryota</taxon>
        <taxon>Viridiplantae</taxon>
        <taxon>Streptophyta</taxon>
        <taxon>Embryophyta</taxon>
        <taxon>Tracheophyta</taxon>
        <taxon>Spermatophyta</taxon>
        <taxon>Magnoliopsida</taxon>
        <taxon>eudicotyledons</taxon>
        <taxon>Gunneridae</taxon>
        <taxon>Pentapetalae</taxon>
        <taxon>asterids</taxon>
        <taxon>lamiids</taxon>
        <taxon>Lamiales</taxon>
        <taxon>Orobanchaceae</taxon>
        <taxon>Pedicularideae</taxon>
        <taxon>Castillejinae</taxon>
        <taxon>Castilleja</taxon>
    </lineage>
</organism>
<feature type="chain" id="PRO_5044809677" description="Beta-galactosidase" evidence="13">
    <location>
        <begin position="22"/>
        <end position="836"/>
    </location>
</feature>
<evidence type="ECO:0000256" key="7">
    <source>
        <dbReference type="ARBA" id="ARBA00022729"/>
    </source>
</evidence>
<dbReference type="InterPro" id="IPR019801">
    <property type="entry name" value="Glyco_hydro_35_CS"/>
</dbReference>
<dbReference type="EMBL" id="JAVIJP010000107">
    <property type="protein sequence ID" value="KAL3613950.1"/>
    <property type="molecule type" value="Genomic_DNA"/>
</dbReference>
<keyword evidence="10 11" id="KW-0326">Glycosidase</keyword>
<dbReference type="Proteomes" id="UP001632038">
    <property type="component" value="Unassembled WGS sequence"/>
</dbReference>
<evidence type="ECO:0000313" key="15">
    <source>
        <dbReference type="EMBL" id="KAL3613950.1"/>
    </source>
</evidence>
<evidence type="ECO:0000256" key="6">
    <source>
        <dbReference type="ARBA" id="ARBA00022525"/>
    </source>
</evidence>
<dbReference type="InterPro" id="IPR008979">
    <property type="entry name" value="Galactose-bd-like_sf"/>
</dbReference>
<evidence type="ECO:0000256" key="8">
    <source>
        <dbReference type="ARBA" id="ARBA00022801"/>
    </source>
</evidence>
<dbReference type="FunFam" id="2.60.120.260:FF:000050">
    <property type="entry name" value="Beta-galactosidase"/>
    <property type="match status" value="1"/>
</dbReference>
<dbReference type="Pfam" id="PF02140">
    <property type="entry name" value="SUEL_Lectin"/>
    <property type="match status" value="1"/>
</dbReference>
<dbReference type="Gene3D" id="2.60.120.740">
    <property type="match status" value="1"/>
</dbReference>
<evidence type="ECO:0000256" key="11">
    <source>
        <dbReference type="RuleBase" id="RU000675"/>
    </source>
</evidence>
<dbReference type="InterPro" id="IPR000922">
    <property type="entry name" value="Lectin_gal-bd_dom"/>
</dbReference>
<evidence type="ECO:0000256" key="13">
    <source>
        <dbReference type="SAM" id="SignalP"/>
    </source>
</evidence>
<accession>A0ABD3B9B4</accession>
<evidence type="ECO:0000313" key="16">
    <source>
        <dbReference type="Proteomes" id="UP001632038"/>
    </source>
</evidence>
<dbReference type="InterPro" id="IPR017853">
    <property type="entry name" value="GH"/>
</dbReference>
<reference evidence="16" key="1">
    <citation type="journal article" date="2024" name="IScience">
        <title>Strigolactones Initiate the Formation of Haustorium-like Structures in Castilleja.</title>
        <authorList>
            <person name="Buerger M."/>
            <person name="Peterson D."/>
            <person name="Chory J."/>
        </authorList>
    </citation>
    <scope>NUCLEOTIDE SEQUENCE [LARGE SCALE GENOMIC DNA]</scope>
</reference>
<dbReference type="InterPro" id="IPR041392">
    <property type="entry name" value="GHD"/>
</dbReference>
<dbReference type="SUPFAM" id="SSF49785">
    <property type="entry name" value="Galactose-binding domain-like"/>
    <property type="match status" value="2"/>
</dbReference>
<evidence type="ECO:0000256" key="1">
    <source>
        <dbReference type="ARBA" id="ARBA00001412"/>
    </source>
</evidence>
<evidence type="ECO:0000256" key="9">
    <source>
        <dbReference type="ARBA" id="ARBA00023180"/>
    </source>
</evidence>
<dbReference type="InterPro" id="IPR043159">
    <property type="entry name" value="Lectin_gal-bd_sf"/>
</dbReference>
<dbReference type="CDD" id="cd22842">
    <property type="entry name" value="Gal_Rha_Lectin_BGal"/>
    <property type="match status" value="1"/>
</dbReference>
<evidence type="ECO:0000259" key="14">
    <source>
        <dbReference type="PROSITE" id="PS50228"/>
    </source>
</evidence>
<dbReference type="Pfam" id="PF17834">
    <property type="entry name" value="GHD"/>
    <property type="match status" value="1"/>
</dbReference>
<comment type="similarity">
    <text evidence="3 12">Belongs to the glycosyl hydrolase 35 family.</text>
</comment>
<gene>
    <name evidence="15" type="ORF">CASFOL_042024</name>
</gene>
<feature type="domain" description="SUEL-type lectin" evidence="14">
    <location>
        <begin position="743"/>
        <end position="827"/>
    </location>
</feature>
<dbReference type="GO" id="GO:0048046">
    <property type="term" value="C:apoplast"/>
    <property type="evidence" value="ECO:0007669"/>
    <property type="project" value="UniProtKB-SubCell"/>
</dbReference>
<dbReference type="EC" id="3.2.1.23" evidence="4 11"/>
<dbReference type="Pfam" id="PF01301">
    <property type="entry name" value="Glyco_hydro_35"/>
    <property type="match status" value="1"/>
</dbReference>
<dbReference type="PROSITE" id="PS50228">
    <property type="entry name" value="SUEL_LECTIN"/>
    <property type="match status" value="1"/>
</dbReference>
<comment type="caution">
    <text evidence="15">The sequence shown here is derived from an EMBL/GenBank/DDBJ whole genome shotgun (WGS) entry which is preliminary data.</text>
</comment>
<dbReference type="PANTHER" id="PTHR23421">
    <property type="entry name" value="BETA-GALACTOSIDASE RELATED"/>
    <property type="match status" value="1"/>
</dbReference>
<keyword evidence="9" id="KW-0325">Glycoprotein</keyword>
<evidence type="ECO:0000256" key="5">
    <source>
        <dbReference type="ARBA" id="ARBA00022523"/>
    </source>
</evidence>
<evidence type="ECO:0000256" key="2">
    <source>
        <dbReference type="ARBA" id="ARBA00004271"/>
    </source>
</evidence>
<dbReference type="SUPFAM" id="SSF51445">
    <property type="entry name" value="(Trans)glycosidases"/>
    <property type="match status" value="1"/>
</dbReference>
<sequence>MAKNNSFFILFILSLSVLANAKKPKDQPVVTYDGRSMIINGTRELLFSGSIHYPRSTVSMWPDLIAKAKEGGLNVIQTYVFWNIHEPVQGQFNFEGNYDFVKFIRMIGESGMWVTLRIGPYIEAEWNLGGFPAWLKEVPDITFRSYNDPFLAHMKKYSEMVIDLVKKEKLFADQGGPIIMAQIENEYNNVQLAYKEAGKDYVKWAADLAVGLYNGVPWVMCKQKDAPQTVISTCNGRQCGDTFTGPNGPDKPSLWTENWTAQYRVFGDPPSQRAAEDLAFSVARFFARNGTLNNYYMYHGGTNFGRTSSSFVTTRYYDEAPLDEFGLKREPKFGHLRDLHRALRLSKKPLLWGTQRVQKVNEDLEITTYEKAGTNICAAFLTNNNTREDATINFRGVQYFVPAKSISILPDCKTVVYNTQTVVSQHSSRNFVASKKAKITKWEMYKEMVPGPHDLEIKTKTPKELYMFTKDISDYAWYSTRINLDKRDLPMRPDVRPVLQIASLGHALLAFVNGEYVGFGHGSNVEKSFVFKNTVNMKVGDNQISILAMTIGLPNSGAYMEKRFAGPKVITLEGLMSGTLDISHNYWGQEVGVEGEKLQLYTEEGAKKVKWVPANKMPSPITWYKAYFDAPEGDSPVAIRMMSMAKGVIWVNGINLGRYWVSYVSPTGTPTQEEYHIPREYIKPKDNLLVVYEETGGNPEDIVIQTVNRDTICSIITEYHPPQINSWERKNNQFRNITDPIKAAYLSCPDNKVISKVEFASFGNSDGACGAFKPGLCDSTKIHSTVEKLCLGKTMCSIPFEREQMIDAKKEACPEIAKTLAIQVKCDGAAKNKSDL</sequence>
<protein>
    <recommendedName>
        <fullName evidence="4 11">Beta-galactosidase</fullName>
        <ecNumber evidence="4 11">3.2.1.23</ecNumber>
    </recommendedName>
</protein>
<dbReference type="Pfam" id="PF21467">
    <property type="entry name" value="BetaGal_gal-bd"/>
    <property type="match status" value="1"/>
</dbReference>
<name>A0ABD3B9B4_9LAMI</name>
<dbReference type="InterPro" id="IPR001944">
    <property type="entry name" value="Glycoside_Hdrlase_35"/>
</dbReference>
<dbReference type="GO" id="GO:0004565">
    <property type="term" value="F:beta-galactosidase activity"/>
    <property type="evidence" value="ECO:0007669"/>
    <property type="project" value="UniProtKB-EC"/>
</dbReference>
<evidence type="ECO:0000256" key="10">
    <source>
        <dbReference type="ARBA" id="ARBA00023295"/>
    </source>
</evidence>
<dbReference type="PROSITE" id="PS01182">
    <property type="entry name" value="GLYCOSYL_HYDROL_F35"/>
    <property type="match status" value="1"/>
</dbReference>
<dbReference type="Gene3D" id="2.60.120.260">
    <property type="entry name" value="Galactose-binding domain-like"/>
    <property type="match status" value="1"/>
</dbReference>
<dbReference type="AlphaFoldDB" id="A0ABD3B9B4"/>
<keyword evidence="5" id="KW-0052">Apoplast</keyword>
<dbReference type="FunFam" id="3.20.20.80:FF:000006">
    <property type="entry name" value="Beta-galactosidase"/>
    <property type="match status" value="1"/>
</dbReference>
<proteinExistence type="inferred from homology"/>
<feature type="signal peptide" evidence="13">
    <location>
        <begin position="1"/>
        <end position="21"/>
    </location>
</feature>
<comment type="catalytic activity">
    <reaction evidence="1 11">
        <text>Hydrolysis of terminal non-reducing beta-D-galactose residues in beta-D-galactosides.</text>
        <dbReference type="EC" id="3.2.1.23"/>
    </reaction>
</comment>
<evidence type="ECO:0000256" key="12">
    <source>
        <dbReference type="RuleBase" id="RU003679"/>
    </source>
</evidence>
<dbReference type="InterPro" id="IPR048913">
    <property type="entry name" value="BetaGal_gal-bd"/>
</dbReference>
<keyword evidence="16" id="KW-1185">Reference proteome</keyword>
<evidence type="ECO:0000256" key="4">
    <source>
        <dbReference type="ARBA" id="ARBA00012756"/>
    </source>
</evidence>
<keyword evidence="6" id="KW-0964">Secreted</keyword>
<dbReference type="Gene3D" id="3.20.20.80">
    <property type="entry name" value="Glycosidases"/>
    <property type="match status" value="1"/>
</dbReference>